<feature type="domain" description="Cardiolipin synthase N-terminal" evidence="7">
    <location>
        <begin position="24"/>
        <end position="66"/>
    </location>
</feature>
<sequence>MDLTATIAGYPLWFFLVLALPVFINFWAISHAFYRNFPTVQEKMVWLCLAVFVPVLGGIAYIVAGRKRGTKPS</sequence>
<evidence type="ECO:0000256" key="1">
    <source>
        <dbReference type="ARBA" id="ARBA00004651"/>
    </source>
</evidence>
<dbReference type="RefSeq" id="WP_173084128.1">
    <property type="nucleotide sequence ID" value="NZ_BLTE01000009.1"/>
</dbReference>
<dbReference type="InterPro" id="IPR027379">
    <property type="entry name" value="CLS_N"/>
</dbReference>
<comment type="subcellular location">
    <subcellularLocation>
        <location evidence="1">Cell membrane</location>
        <topology evidence="1">Multi-pass membrane protein</topology>
    </subcellularLocation>
</comment>
<reference evidence="8 9" key="1">
    <citation type="submission" date="2020-04" db="EMBL/GenBank/DDBJ databases">
        <authorList>
            <consortium name="Desulfovibrio sp. FSS-1 genome sequencing consortium"/>
            <person name="Shimoshige H."/>
            <person name="Kobayashi H."/>
            <person name="Maekawa T."/>
        </authorList>
    </citation>
    <scope>NUCLEOTIDE SEQUENCE [LARGE SCALE GENOMIC DNA]</scope>
    <source>
        <strain evidence="8 9">SIID29052-01</strain>
    </source>
</reference>
<organism evidence="8 9">
    <name type="scientific">Fundidesulfovibrio magnetotacticus</name>
    <dbReference type="NCBI Taxonomy" id="2730080"/>
    <lineage>
        <taxon>Bacteria</taxon>
        <taxon>Pseudomonadati</taxon>
        <taxon>Thermodesulfobacteriota</taxon>
        <taxon>Desulfovibrionia</taxon>
        <taxon>Desulfovibrionales</taxon>
        <taxon>Desulfovibrionaceae</taxon>
        <taxon>Fundidesulfovibrio</taxon>
    </lineage>
</organism>
<name>A0A6V8M1A3_9BACT</name>
<keyword evidence="5 6" id="KW-0472">Membrane</keyword>
<keyword evidence="4 6" id="KW-1133">Transmembrane helix</keyword>
<evidence type="ECO:0000313" key="9">
    <source>
        <dbReference type="Proteomes" id="UP000494245"/>
    </source>
</evidence>
<feature type="transmembrane region" description="Helical" evidence="6">
    <location>
        <begin position="12"/>
        <end position="32"/>
    </location>
</feature>
<dbReference type="AlphaFoldDB" id="A0A6V8M1A3"/>
<evidence type="ECO:0000256" key="3">
    <source>
        <dbReference type="ARBA" id="ARBA00022692"/>
    </source>
</evidence>
<evidence type="ECO:0000256" key="5">
    <source>
        <dbReference type="ARBA" id="ARBA00023136"/>
    </source>
</evidence>
<evidence type="ECO:0000313" key="8">
    <source>
        <dbReference type="EMBL" id="GFK94235.1"/>
    </source>
</evidence>
<evidence type="ECO:0000256" key="6">
    <source>
        <dbReference type="SAM" id="Phobius"/>
    </source>
</evidence>
<dbReference type="EMBL" id="BLTE01000009">
    <property type="protein sequence ID" value="GFK94235.1"/>
    <property type="molecule type" value="Genomic_DNA"/>
</dbReference>
<dbReference type="GO" id="GO:0005886">
    <property type="term" value="C:plasma membrane"/>
    <property type="evidence" value="ECO:0007669"/>
    <property type="project" value="UniProtKB-SubCell"/>
</dbReference>
<proteinExistence type="predicted"/>
<keyword evidence="2" id="KW-1003">Cell membrane</keyword>
<evidence type="ECO:0000259" key="7">
    <source>
        <dbReference type="Pfam" id="PF13396"/>
    </source>
</evidence>
<comment type="caution">
    <text evidence="8">The sequence shown here is derived from an EMBL/GenBank/DDBJ whole genome shotgun (WGS) entry which is preliminary data.</text>
</comment>
<keyword evidence="9" id="KW-1185">Reference proteome</keyword>
<feature type="transmembrane region" description="Helical" evidence="6">
    <location>
        <begin position="44"/>
        <end position="64"/>
    </location>
</feature>
<evidence type="ECO:0000256" key="2">
    <source>
        <dbReference type="ARBA" id="ARBA00022475"/>
    </source>
</evidence>
<gene>
    <name evidence="8" type="ORF">NNJEOMEG_02077</name>
</gene>
<accession>A0A6V8M1A3</accession>
<reference evidence="8 9" key="2">
    <citation type="submission" date="2020-05" db="EMBL/GenBank/DDBJ databases">
        <title>Draft genome sequence of Desulfovibrio sp. strainFSS-1.</title>
        <authorList>
            <person name="Shimoshige H."/>
            <person name="Kobayashi H."/>
            <person name="Maekawa T."/>
        </authorList>
    </citation>
    <scope>NUCLEOTIDE SEQUENCE [LARGE SCALE GENOMIC DNA]</scope>
    <source>
        <strain evidence="8 9">SIID29052-01</strain>
    </source>
</reference>
<keyword evidence="3 6" id="KW-0812">Transmembrane</keyword>
<protein>
    <recommendedName>
        <fullName evidence="7">Cardiolipin synthase N-terminal domain-containing protein</fullName>
    </recommendedName>
</protein>
<dbReference type="Proteomes" id="UP000494245">
    <property type="component" value="Unassembled WGS sequence"/>
</dbReference>
<evidence type="ECO:0000256" key="4">
    <source>
        <dbReference type="ARBA" id="ARBA00022989"/>
    </source>
</evidence>
<dbReference type="Pfam" id="PF13396">
    <property type="entry name" value="PLDc_N"/>
    <property type="match status" value="1"/>
</dbReference>